<evidence type="ECO:0000313" key="4">
    <source>
        <dbReference type="Proteomes" id="UP001596274"/>
    </source>
</evidence>
<protein>
    <submittedName>
        <fullName evidence="3">VOC family protein</fullName>
    </submittedName>
</protein>
<dbReference type="Pfam" id="PF00903">
    <property type="entry name" value="Glyoxalase"/>
    <property type="match status" value="1"/>
</dbReference>
<dbReference type="InterPro" id="IPR029068">
    <property type="entry name" value="Glyas_Bleomycin-R_OHBP_Dase"/>
</dbReference>
<dbReference type="EMBL" id="JBHSWT010000628">
    <property type="protein sequence ID" value="MFC6772079.1"/>
    <property type="molecule type" value="Genomic_DNA"/>
</dbReference>
<sequence>MDPDDDGDRSGYGDREDDGDRESGSDRRRNGARIGRVSLRVADLGETTAFYRDVVGLAVLNRDGDEAVLGVDGTPLLVLRYDPDSPDRSP</sequence>
<comment type="caution">
    <text evidence="3">The sequence shown here is derived from an EMBL/GenBank/DDBJ whole genome shotgun (WGS) entry which is preliminary data.</text>
</comment>
<dbReference type="Gene3D" id="3.10.180.10">
    <property type="entry name" value="2,3-Dihydroxybiphenyl 1,2-Dioxygenase, domain 1"/>
    <property type="match status" value="1"/>
</dbReference>
<dbReference type="SUPFAM" id="SSF54593">
    <property type="entry name" value="Glyoxalase/Bleomycin resistance protein/Dihydroxybiphenyl dioxygenase"/>
    <property type="match status" value="1"/>
</dbReference>
<proteinExistence type="predicted"/>
<feature type="non-terminal residue" evidence="3">
    <location>
        <position position="90"/>
    </location>
</feature>
<evidence type="ECO:0000256" key="1">
    <source>
        <dbReference type="SAM" id="MobiDB-lite"/>
    </source>
</evidence>
<name>A0ABD5T5V2_9EURY</name>
<organism evidence="3 4">
    <name type="scientific">Halorubrum pallidum</name>
    <dbReference type="NCBI Taxonomy" id="1526114"/>
    <lineage>
        <taxon>Archaea</taxon>
        <taxon>Methanobacteriati</taxon>
        <taxon>Methanobacteriota</taxon>
        <taxon>Stenosarchaea group</taxon>
        <taxon>Halobacteria</taxon>
        <taxon>Halobacteriales</taxon>
        <taxon>Haloferacaceae</taxon>
        <taxon>Halorubrum</taxon>
    </lineage>
</organism>
<keyword evidence="4" id="KW-1185">Reference proteome</keyword>
<dbReference type="Proteomes" id="UP001596274">
    <property type="component" value="Unassembled WGS sequence"/>
</dbReference>
<gene>
    <name evidence="3" type="ORF">ACFQDD_11235</name>
</gene>
<feature type="region of interest" description="Disordered" evidence="1">
    <location>
        <begin position="1"/>
        <end position="32"/>
    </location>
</feature>
<dbReference type="AlphaFoldDB" id="A0ABD5T5V2"/>
<dbReference type="InterPro" id="IPR004360">
    <property type="entry name" value="Glyas_Fos-R_dOase_dom"/>
</dbReference>
<evidence type="ECO:0000313" key="3">
    <source>
        <dbReference type="EMBL" id="MFC6772079.1"/>
    </source>
</evidence>
<reference evidence="3 4" key="1">
    <citation type="journal article" date="2019" name="Int. J. Syst. Evol. Microbiol.">
        <title>The Global Catalogue of Microorganisms (GCM) 10K type strain sequencing project: providing services to taxonomists for standard genome sequencing and annotation.</title>
        <authorList>
            <consortium name="The Broad Institute Genomics Platform"/>
            <consortium name="The Broad Institute Genome Sequencing Center for Infectious Disease"/>
            <person name="Wu L."/>
            <person name="Ma J."/>
        </authorList>
    </citation>
    <scope>NUCLEOTIDE SEQUENCE [LARGE SCALE GENOMIC DNA]</scope>
    <source>
        <strain evidence="3 4">PJ61</strain>
    </source>
</reference>
<accession>A0ABD5T5V2</accession>
<feature type="domain" description="Glyoxalase/fosfomycin resistance/dioxygenase" evidence="2">
    <location>
        <begin position="33"/>
        <end position="87"/>
    </location>
</feature>
<evidence type="ECO:0000259" key="2">
    <source>
        <dbReference type="Pfam" id="PF00903"/>
    </source>
</evidence>